<accession>A0A1V6Q2X1</accession>
<reference evidence="7" key="1">
    <citation type="journal article" date="2017" name="Nat. Microbiol.">
        <title>Global analysis of biosynthetic gene clusters reveals vast potential of secondary metabolite production in Penicillium species.</title>
        <authorList>
            <person name="Nielsen J.C."/>
            <person name="Grijseels S."/>
            <person name="Prigent S."/>
            <person name="Ji B."/>
            <person name="Dainat J."/>
            <person name="Nielsen K.F."/>
            <person name="Frisvad J.C."/>
            <person name="Workman M."/>
            <person name="Nielsen J."/>
        </authorList>
    </citation>
    <scope>NUCLEOTIDE SEQUENCE [LARGE SCALE GENOMIC DNA]</scope>
    <source>
        <strain evidence="7">IBT 31811</strain>
    </source>
</reference>
<evidence type="ECO:0000256" key="3">
    <source>
        <dbReference type="ARBA" id="ARBA00023015"/>
    </source>
</evidence>
<dbReference type="Proteomes" id="UP000191672">
    <property type="component" value="Unassembled WGS sequence"/>
</dbReference>
<dbReference type="PANTHER" id="PTHR47660:SF3">
    <property type="entry name" value="FINGER DOMAIN PROTEIN, PUTATIVE (AFU_ORTHOLOGUE AFUA_4G03310)-RELATED"/>
    <property type="match status" value="1"/>
</dbReference>
<gene>
    <name evidence="6" type="ORF">PENANT_c016G02364</name>
</gene>
<protein>
    <recommendedName>
        <fullName evidence="8">Transcription factor domain-containing protein</fullName>
    </recommendedName>
</protein>
<keyword evidence="7" id="KW-1185">Reference proteome</keyword>
<keyword evidence="2" id="KW-0862">Zinc</keyword>
<evidence type="ECO:0000313" key="6">
    <source>
        <dbReference type="EMBL" id="OQD83603.1"/>
    </source>
</evidence>
<keyword evidence="3" id="KW-0805">Transcription regulation</keyword>
<keyword evidence="1" id="KW-0479">Metal-binding</keyword>
<keyword evidence="5" id="KW-0539">Nucleus</keyword>
<evidence type="ECO:0000256" key="2">
    <source>
        <dbReference type="ARBA" id="ARBA00022833"/>
    </source>
</evidence>
<evidence type="ECO:0008006" key="8">
    <source>
        <dbReference type="Google" id="ProtNLM"/>
    </source>
</evidence>
<dbReference type="AlphaFoldDB" id="A0A1V6Q2X1"/>
<organism evidence="6 7">
    <name type="scientific">Penicillium antarcticum</name>
    <dbReference type="NCBI Taxonomy" id="416450"/>
    <lineage>
        <taxon>Eukaryota</taxon>
        <taxon>Fungi</taxon>
        <taxon>Dikarya</taxon>
        <taxon>Ascomycota</taxon>
        <taxon>Pezizomycotina</taxon>
        <taxon>Eurotiomycetes</taxon>
        <taxon>Eurotiomycetidae</taxon>
        <taxon>Eurotiales</taxon>
        <taxon>Aspergillaceae</taxon>
        <taxon>Penicillium</taxon>
    </lineage>
</organism>
<keyword evidence="4" id="KW-0804">Transcription</keyword>
<dbReference type="STRING" id="416450.A0A1V6Q2X1"/>
<sequence length="406" mass="45748">MPAKSARKSTRCRPDASTEQIDMPNALVLTPSSSQDHPVTIDDVTCGESAFVTSEIHVADHDENFINWDIPSIDFSELLTPEINKSVREASPNWPLFADHASIIGQMSSLNWSIPPQPTSNPRFLNQRPEARPDQQRTTSLIRHTLKSYLRTMLRHDTLPPFIHPSLTSTTLEMETLDNCITLVHMISSGSRGSRKLFWKNVRMECERLCSEAWKLSSWGLLAAMQSVSIYVLFRLDEGETEHNDFDSFLLATVTVIAKLLIKKDTASDYTLERNWKDWVYEESRRRIAVIYRVVNMLVYFDPAKLCNLPSDLVLAPLPAKKDLWEASDERTWNSESKKDPTAGVDFGLARNGGLIRLGNACKDEVFVHTAITSTSPLRTSASWEEWCSGMDGFGSLVMLAAVLVQ</sequence>
<name>A0A1V6Q2X1_9EURO</name>
<evidence type="ECO:0000256" key="5">
    <source>
        <dbReference type="ARBA" id="ARBA00023242"/>
    </source>
</evidence>
<dbReference type="GO" id="GO:0046872">
    <property type="term" value="F:metal ion binding"/>
    <property type="evidence" value="ECO:0007669"/>
    <property type="project" value="UniProtKB-KW"/>
</dbReference>
<dbReference type="EMBL" id="MDYN01000016">
    <property type="protein sequence ID" value="OQD83603.1"/>
    <property type="molecule type" value="Genomic_DNA"/>
</dbReference>
<evidence type="ECO:0000313" key="7">
    <source>
        <dbReference type="Proteomes" id="UP000191672"/>
    </source>
</evidence>
<evidence type="ECO:0000256" key="4">
    <source>
        <dbReference type="ARBA" id="ARBA00023163"/>
    </source>
</evidence>
<dbReference type="PANTHER" id="PTHR47660">
    <property type="entry name" value="TRANSCRIPTION FACTOR WITH C2H2 AND ZN(2)-CYS(6) DNA BINDING DOMAIN (EUROFUNG)-RELATED-RELATED"/>
    <property type="match status" value="1"/>
</dbReference>
<comment type="caution">
    <text evidence="6">The sequence shown here is derived from an EMBL/GenBank/DDBJ whole genome shotgun (WGS) entry which is preliminary data.</text>
</comment>
<proteinExistence type="predicted"/>
<evidence type="ECO:0000256" key="1">
    <source>
        <dbReference type="ARBA" id="ARBA00022723"/>
    </source>
</evidence>